<keyword evidence="1" id="KW-1133">Transmembrane helix</keyword>
<sequence length="75" mass="8512">MEASLMILPPYLACAFLTYLQTISLVRYLLLSLSLGRLLILTYQRISSLGHCLRNFQTTSNPSMRPIMTSLVMCQ</sequence>
<name>A0A0A9CGP8_ARUDO</name>
<evidence type="ECO:0000313" key="2">
    <source>
        <dbReference type="EMBL" id="JAD74766.1"/>
    </source>
</evidence>
<organism evidence="2">
    <name type="scientific">Arundo donax</name>
    <name type="common">Giant reed</name>
    <name type="synonym">Donax arundinaceus</name>
    <dbReference type="NCBI Taxonomy" id="35708"/>
    <lineage>
        <taxon>Eukaryota</taxon>
        <taxon>Viridiplantae</taxon>
        <taxon>Streptophyta</taxon>
        <taxon>Embryophyta</taxon>
        <taxon>Tracheophyta</taxon>
        <taxon>Spermatophyta</taxon>
        <taxon>Magnoliopsida</taxon>
        <taxon>Liliopsida</taxon>
        <taxon>Poales</taxon>
        <taxon>Poaceae</taxon>
        <taxon>PACMAD clade</taxon>
        <taxon>Arundinoideae</taxon>
        <taxon>Arundineae</taxon>
        <taxon>Arundo</taxon>
    </lineage>
</organism>
<evidence type="ECO:0000256" key="1">
    <source>
        <dbReference type="SAM" id="Phobius"/>
    </source>
</evidence>
<protein>
    <submittedName>
        <fullName evidence="2">Uncharacterized protein</fullName>
    </submittedName>
</protein>
<proteinExistence type="predicted"/>
<reference evidence="2" key="2">
    <citation type="journal article" date="2015" name="Data Brief">
        <title>Shoot transcriptome of the giant reed, Arundo donax.</title>
        <authorList>
            <person name="Barrero R.A."/>
            <person name="Guerrero F.D."/>
            <person name="Moolhuijzen P."/>
            <person name="Goolsby J.A."/>
            <person name="Tidwell J."/>
            <person name="Bellgard S.E."/>
            <person name="Bellgard M.I."/>
        </authorList>
    </citation>
    <scope>NUCLEOTIDE SEQUENCE</scope>
    <source>
        <tissue evidence="2">Shoot tissue taken approximately 20 cm above the soil surface</tissue>
    </source>
</reference>
<accession>A0A0A9CGP8</accession>
<feature type="transmembrane region" description="Helical" evidence="1">
    <location>
        <begin position="6"/>
        <end position="30"/>
    </location>
</feature>
<reference evidence="2" key="1">
    <citation type="submission" date="2014-09" db="EMBL/GenBank/DDBJ databases">
        <authorList>
            <person name="Magalhaes I.L.F."/>
            <person name="Oliveira U."/>
            <person name="Santos F.R."/>
            <person name="Vidigal T.H.D.A."/>
            <person name="Brescovit A.D."/>
            <person name="Santos A.J."/>
        </authorList>
    </citation>
    <scope>NUCLEOTIDE SEQUENCE</scope>
    <source>
        <tissue evidence="2">Shoot tissue taken approximately 20 cm above the soil surface</tissue>
    </source>
</reference>
<keyword evidence="1" id="KW-0812">Transmembrane</keyword>
<keyword evidence="1" id="KW-0472">Membrane</keyword>
<dbReference type="AlphaFoldDB" id="A0A0A9CGP8"/>
<dbReference type="EMBL" id="GBRH01223129">
    <property type="protein sequence ID" value="JAD74766.1"/>
    <property type="molecule type" value="Transcribed_RNA"/>
</dbReference>